<feature type="region of interest" description="Disordered" evidence="1">
    <location>
        <begin position="266"/>
        <end position="311"/>
    </location>
</feature>
<keyword evidence="3" id="KW-1185">Reference proteome</keyword>
<evidence type="ECO:0000313" key="2">
    <source>
        <dbReference type="EMBL" id="SMF95461.1"/>
    </source>
</evidence>
<dbReference type="RefSeq" id="WP_085213697.1">
    <property type="nucleotide sequence ID" value="NZ_FXAM01000001.1"/>
</dbReference>
<accession>A0A1Y6CYN7</accession>
<dbReference type="OrthoDB" id="5566953at2"/>
<evidence type="ECO:0000256" key="1">
    <source>
        <dbReference type="SAM" id="MobiDB-lite"/>
    </source>
</evidence>
<dbReference type="EMBL" id="FXAM01000001">
    <property type="protein sequence ID" value="SMF95461.1"/>
    <property type="molecule type" value="Genomic_DNA"/>
</dbReference>
<dbReference type="STRING" id="1760988.SAMN02949497_2825"/>
<organism evidence="2 3">
    <name type="scientific">Methylomagnum ishizawai</name>
    <dbReference type="NCBI Taxonomy" id="1760988"/>
    <lineage>
        <taxon>Bacteria</taxon>
        <taxon>Pseudomonadati</taxon>
        <taxon>Pseudomonadota</taxon>
        <taxon>Gammaproteobacteria</taxon>
        <taxon>Methylococcales</taxon>
        <taxon>Methylococcaceae</taxon>
        <taxon>Methylomagnum</taxon>
    </lineage>
</organism>
<dbReference type="Proteomes" id="UP000192923">
    <property type="component" value="Unassembled WGS sequence"/>
</dbReference>
<proteinExistence type="predicted"/>
<reference evidence="2 3" key="1">
    <citation type="submission" date="2016-12" db="EMBL/GenBank/DDBJ databases">
        <authorList>
            <person name="Song W.-J."/>
            <person name="Kurnit D.M."/>
        </authorList>
    </citation>
    <scope>NUCLEOTIDE SEQUENCE [LARGE SCALE GENOMIC DNA]</scope>
    <source>
        <strain evidence="2 3">175</strain>
    </source>
</reference>
<feature type="compositionally biased region" description="Pro residues" evidence="1">
    <location>
        <begin position="273"/>
        <end position="288"/>
    </location>
</feature>
<dbReference type="AlphaFoldDB" id="A0A1Y6CYN7"/>
<protein>
    <submittedName>
        <fullName evidence="2">Uncharacterized protein</fullName>
    </submittedName>
</protein>
<name>A0A1Y6CYN7_9GAMM</name>
<sequence length="326" mass="34203">MNPTPGKRRARWLRLSILTVLAGCAEQAPYRGVRPDPAQVHKIGLKIDPTLAGSRADGAKLKDMAARAARNLGGWGYAVAAGSGDFSHILEAKIDPVAHKSTPPGFSMSMGNSDPRALEFQKAYVLPVDCVIYPVARPQDRASLYMDFVAKDTSLSDPDSVKTYVDHISTVCFNLLEDLKIKRTQAAPAAAQAETPANADTWFPEVRVEVRNKTVTPIAAPVAAPSVPSAPPPMAPVPVVPAVPKPAAAPVPARAVVPSAPVAVPAPAAPVSTSPPVPPTTAPAPSQPQAPAVTTETATDPGNGKKEMIIHNQGSPIILEFGYERK</sequence>
<gene>
    <name evidence="2" type="ORF">SAMN02949497_2825</name>
</gene>
<evidence type="ECO:0000313" key="3">
    <source>
        <dbReference type="Proteomes" id="UP000192923"/>
    </source>
</evidence>